<name>A2SMV1_METPP</name>
<organism evidence="1 2">
    <name type="scientific">Methylibium petroleiphilum (strain ATCC BAA-1232 / LMG 22953 / PM1)</name>
    <dbReference type="NCBI Taxonomy" id="420662"/>
    <lineage>
        <taxon>Bacteria</taxon>
        <taxon>Pseudomonadati</taxon>
        <taxon>Pseudomonadota</taxon>
        <taxon>Betaproteobacteria</taxon>
        <taxon>Burkholderiales</taxon>
        <taxon>Sphaerotilaceae</taxon>
        <taxon>Methylibium</taxon>
    </lineage>
</organism>
<dbReference type="KEGG" id="mpt:Mpe_B0111"/>
<dbReference type="RefSeq" id="WP_011831505.1">
    <property type="nucleotide sequence ID" value="NC_008826.1"/>
</dbReference>
<keyword evidence="1" id="KW-0614">Plasmid</keyword>
<proteinExistence type="predicted"/>
<evidence type="ECO:0000313" key="1">
    <source>
        <dbReference type="EMBL" id="ABM96890.1"/>
    </source>
</evidence>
<dbReference type="AlphaFoldDB" id="A2SMV1"/>
<reference evidence="1 2" key="1">
    <citation type="journal article" date="2007" name="J. Bacteriol.">
        <title>Whole-genome analysis of the methyl tert-butyl ether-degrading beta-proteobacterium Methylibium petroleiphilum PM1.</title>
        <authorList>
            <person name="Kane S.R."/>
            <person name="Chakicherla A.Y."/>
            <person name="Chain P.S.G."/>
            <person name="Schmidt R."/>
            <person name="Shin M.W."/>
            <person name="Legler T.C."/>
            <person name="Scow K.M."/>
            <person name="Larimer F.W."/>
            <person name="Lucas S.M."/>
            <person name="Richardson P.M."/>
            <person name="Hristova K.R."/>
        </authorList>
    </citation>
    <scope>NUCLEOTIDE SEQUENCE [LARGE SCALE GENOMIC DNA]</scope>
    <source>
        <strain evidence="2">ATCC BAA-1232 / LMG 22953 / PM1</strain>
        <plasmid evidence="1 2">RPME01</plasmid>
    </source>
</reference>
<evidence type="ECO:0000313" key="2">
    <source>
        <dbReference type="Proteomes" id="UP000000366"/>
    </source>
</evidence>
<dbReference type="EMBL" id="CP000556">
    <property type="protein sequence ID" value="ABM96890.1"/>
    <property type="molecule type" value="Genomic_DNA"/>
</dbReference>
<protein>
    <submittedName>
        <fullName evidence="1">Uncharacterized protein</fullName>
    </submittedName>
</protein>
<keyword evidence="2" id="KW-1185">Reference proteome</keyword>
<accession>A2SMV1</accession>
<dbReference type="Proteomes" id="UP000000366">
    <property type="component" value="Plasmid RPME01"/>
</dbReference>
<geneLocation type="plasmid" evidence="1 2">
    <name>RPME01</name>
</geneLocation>
<dbReference type="HOGENOM" id="CLU_911572_0_0_4"/>
<sequence length="305" mass="33926">MNESYEEALAEFLPPWATGRAKGWTDIGAQLRTKDGRRIGNAVLVGSEQQQGLTFYQVLTDVGTLVHFTERELEEMFHQPDYTMNVETHSGYRRAKGAPEIHRESGRTADELWLETGRLRSQLADLKADQKSKIESQRDRFEAMYAAEGRSVNQPMPDFKMLPSGVYADMAIRTAFYWFNRQQLPDGWHLGGYLQEVLAAREQQQPAGAPAEPESLDAWIDQLVARFGISDTDVCGAADLVKLAFDNLATKIGEPGWSPNQFAESLVEALVNDDSCLQAGADIAELKSVIEQRARAVETAALSEA</sequence>
<gene>
    <name evidence="1" type="ordered locus">Mpe_B0111</name>
</gene>